<dbReference type="AlphaFoldDB" id="A0A1Z5JF78"/>
<accession>A0A1Z5JF78</accession>
<dbReference type="Proteomes" id="UP000198406">
    <property type="component" value="Unassembled WGS sequence"/>
</dbReference>
<evidence type="ECO:0000313" key="2">
    <source>
        <dbReference type="Proteomes" id="UP000198406"/>
    </source>
</evidence>
<gene>
    <name evidence="1" type="ORF">FisN_13Lh137</name>
</gene>
<dbReference type="EMBL" id="BDSP01000053">
    <property type="protein sequence ID" value="GAX12665.1"/>
    <property type="molecule type" value="Genomic_DNA"/>
</dbReference>
<keyword evidence="2" id="KW-1185">Reference proteome</keyword>
<name>A0A1Z5JF78_FISSO</name>
<comment type="caution">
    <text evidence="1">The sequence shown here is derived from an EMBL/GenBank/DDBJ whole genome shotgun (WGS) entry which is preliminary data.</text>
</comment>
<organism evidence="1 2">
    <name type="scientific">Fistulifera solaris</name>
    <name type="common">Oleaginous diatom</name>
    <dbReference type="NCBI Taxonomy" id="1519565"/>
    <lineage>
        <taxon>Eukaryota</taxon>
        <taxon>Sar</taxon>
        <taxon>Stramenopiles</taxon>
        <taxon>Ochrophyta</taxon>
        <taxon>Bacillariophyta</taxon>
        <taxon>Bacillariophyceae</taxon>
        <taxon>Bacillariophycidae</taxon>
        <taxon>Naviculales</taxon>
        <taxon>Naviculaceae</taxon>
        <taxon>Fistulifera</taxon>
    </lineage>
</organism>
<reference evidence="1 2" key="1">
    <citation type="journal article" date="2015" name="Plant Cell">
        <title>Oil accumulation by the oleaginous diatom Fistulifera solaris as revealed by the genome and transcriptome.</title>
        <authorList>
            <person name="Tanaka T."/>
            <person name="Maeda Y."/>
            <person name="Veluchamy A."/>
            <person name="Tanaka M."/>
            <person name="Abida H."/>
            <person name="Marechal E."/>
            <person name="Bowler C."/>
            <person name="Muto M."/>
            <person name="Sunaga Y."/>
            <person name="Tanaka M."/>
            <person name="Yoshino T."/>
            <person name="Taniguchi T."/>
            <person name="Fukuda Y."/>
            <person name="Nemoto M."/>
            <person name="Matsumoto M."/>
            <person name="Wong P.S."/>
            <person name="Aburatani S."/>
            <person name="Fujibuchi W."/>
        </authorList>
    </citation>
    <scope>NUCLEOTIDE SEQUENCE [LARGE SCALE GENOMIC DNA]</scope>
    <source>
        <strain evidence="1 2">JPCC DA0580</strain>
    </source>
</reference>
<evidence type="ECO:0000313" key="1">
    <source>
        <dbReference type="EMBL" id="GAX12665.1"/>
    </source>
</evidence>
<sequence>MGILDSLSDFWTQREADFIRLDSSETEYGPGPLLVLYQVPPNIDDDEINDMISDGAPQAHRKKCRIYRLTEQDDAVLDMTLEKSLNYMMDTTIAGSSSAKGTTTRGVPVLLFSGFRNDEMMATYNILGQEIYHEMGGQLSPACAKAVPNAMGKQLRQVLGEIAGDHTSATSGDLSSS</sequence>
<proteinExistence type="predicted"/>
<dbReference type="OrthoDB" id="2018221at2759"/>
<dbReference type="InParanoid" id="A0A1Z5JF78"/>
<protein>
    <submittedName>
        <fullName evidence="1">Uncharacterized protein</fullName>
    </submittedName>
</protein>